<keyword evidence="2" id="KW-1185">Reference proteome</keyword>
<comment type="caution">
    <text evidence="1">The sequence shown here is derived from an EMBL/GenBank/DDBJ whole genome shotgun (WGS) entry which is preliminary data.</text>
</comment>
<organism evidence="1 2">
    <name type="scientific">Plakobranchus ocellatus</name>
    <dbReference type="NCBI Taxonomy" id="259542"/>
    <lineage>
        <taxon>Eukaryota</taxon>
        <taxon>Metazoa</taxon>
        <taxon>Spiralia</taxon>
        <taxon>Lophotrochozoa</taxon>
        <taxon>Mollusca</taxon>
        <taxon>Gastropoda</taxon>
        <taxon>Heterobranchia</taxon>
        <taxon>Euthyneura</taxon>
        <taxon>Panpulmonata</taxon>
        <taxon>Sacoglossa</taxon>
        <taxon>Placobranchoidea</taxon>
        <taxon>Plakobranchidae</taxon>
        <taxon>Plakobranchus</taxon>
    </lineage>
</organism>
<dbReference type="Proteomes" id="UP000735302">
    <property type="component" value="Unassembled WGS sequence"/>
</dbReference>
<evidence type="ECO:0000313" key="1">
    <source>
        <dbReference type="EMBL" id="GFO39033.1"/>
    </source>
</evidence>
<protein>
    <submittedName>
        <fullName evidence="1">Uncharacterized protein</fullName>
    </submittedName>
</protein>
<reference evidence="1 2" key="1">
    <citation type="journal article" date="2021" name="Elife">
        <title>Chloroplast acquisition without the gene transfer in kleptoplastic sea slugs, Plakobranchus ocellatus.</title>
        <authorList>
            <person name="Maeda T."/>
            <person name="Takahashi S."/>
            <person name="Yoshida T."/>
            <person name="Shimamura S."/>
            <person name="Takaki Y."/>
            <person name="Nagai Y."/>
            <person name="Toyoda A."/>
            <person name="Suzuki Y."/>
            <person name="Arimoto A."/>
            <person name="Ishii H."/>
            <person name="Satoh N."/>
            <person name="Nishiyama T."/>
            <person name="Hasebe M."/>
            <person name="Maruyama T."/>
            <person name="Minagawa J."/>
            <person name="Obokata J."/>
            <person name="Shigenobu S."/>
        </authorList>
    </citation>
    <scope>NUCLEOTIDE SEQUENCE [LARGE SCALE GENOMIC DNA]</scope>
</reference>
<name>A0AAV4D4F2_9GAST</name>
<dbReference type="EMBL" id="BLXT01007370">
    <property type="protein sequence ID" value="GFO39033.1"/>
    <property type="molecule type" value="Genomic_DNA"/>
</dbReference>
<proteinExistence type="predicted"/>
<sequence>MICWWKWFADNDDNGGGEDDDGLSAPEAMIALVEEEKEVGVAGRRNVYARLYGAWRSSTGGGGRVVWPPAVMTAVRAIVKAGEGEGPSGLFDSDNQG</sequence>
<evidence type="ECO:0000313" key="2">
    <source>
        <dbReference type="Proteomes" id="UP000735302"/>
    </source>
</evidence>
<accession>A0AAV4D4F2</accession>
<dbReference type="AlphaFoldDB" id="A0AAV4D4F2"/>
<gene>
    <name evidence="1" type="ORF">PoB_006553800</name>
</gene>